<evidence type="ECO:0000256" key="2">
    <source>
        <dbReference type="SAM" id="Phobius"/>
    </source>
</evidence>
<keyword evidence="4" id="KW-1185">Reference proteome</keyword>
<proteinExistence type="predicted"/>
<organism evidence="3 4">
    <name type="scientific">Basidiobolus ranarum</name>
    <dbReference type="NCBI Taxonomy" id="34480"/>
    <lineage>
        <taxon>Eukaryota</taxon>
        <taxon>Fungi</taxon>
        <taxon>Fungi incertae sedis</taxon>
        <taxon>Zoopagomycota</taxon>
        <taxon>Entomophthoromycotina</taxon>
        <taxon>Basidiobolomycetes</taxon>
        <taxon>Basidiobolales</taxon>
        <taxon>Basidiobolaceae</taxon>
        <taxon>Basidiobolus</taxon>
    </lineage>
</organism>
<protein>
    <submittedName>
        <fullName evidence="3">Potassium transporter</fullName>
    </submittedName>
</protein>
<dbReference type="Proteomes" id="UP001479436">
    <property type="component" value="Unassembled WGS sequence"/>
</dbReference>
<keyword evidence="2" id="KW-0472">Membrane</keyword>
<reference evidence="3 4" key="1">
    <citation type="submission" date="2023-04" db="EMBL/GenBank/DDBJ databases">
        <title>Genome of Basidiobolus ranarum AG-B5.</title>
        <authorList>
            <person name="Stajich J.E."/>
            <person name="Carter-House D."/>
            <person name="Gryganskyi A."/>
        </authorList>
    </citation>
    <scope>NUCLEOTIDE SEQUENCE [LARGE SCALE GENOMIC DNA]</scope>
    <source>
        <strain evidence="3 4">AG-B5</strain>
    </source>
</reference>
<keyword evidence="2" id="KW-0812">Transmembrane</keyword>
<gene>
    <name evidence="3" type="primary">KCH1_1</name>
    <name evidence="3" type="ORF">K7432_004374</name>
</gene>
<dbReference type="Pfam" id="PF16944">
    <property type="entry name" value="KCH"/>
    <property type="match status" value="1"/>
</dbReference>
<evidence type="ECO:0000256" key="1">
    <source>
        <dbReference type="SAM" id="MobiDB-lite"/>
    </source>
</evidence>
<dbReference type="PANTHER" id="PTHR36424">
    <property type="entry name" value="PHEROMONE-REGULATED MEMBRANE PROTEIN 6"/>
    <property type="match status" value="1"/>
</dbReference>
<feature type="region of interest" description="Disordered" evidence="1">
    <location>
        <begin position="524"/>
        <end position="559"/>
    </location>
</feature>
<evidence type="ECO:0000313" key="4">
    <source>
        <dbReference type="Proteomes" id="UP001479436"/>
    </source>
</evidence>
<feature type="region of interest" description="Disordered" evidence="1">
    <location>
        <begin position="478"/>
        <end position="501"/>
    </location>
</feature>
<sequence length="559" mass="64561">MCCCRGEAKWKREVINDHKFDFVDVDEFYEDRFFTKFKYCFIFLFTIKSILIYVLDIYTAVMLIFFNSWTSDINKDLEKLAYIRWIFVGSIIASYILLFLELKKARAVILSSDISFTFTSIIANRYYTLRSYAHYCFFNQIHNQKRFKDDLAFFVFFALKGWKRMFFAEAARRFVNGYTLFFSIKGNASHLNTWYLGLPIDKKISIVTMGIPCLLFIVSAITTMFAAVLYIPLVCEIRGNLKEYCCHKIDKRISELLRTRNRKRIIREQLLNGTVQPTKPNIDAFKEEFCIQSSLAQFIDTEEKKYALEYRIDAPSTNFLGPRGEECVGRKMSLASLTSESSTTSGATDRRAQAIAANREYRTKQQRQCKAQQNPTLPYIDKLHKAELVEKHDSKETSNDLSHLGLHPNSDRYISTGNGLTLDNVNPPEYSNGVVIQHTHTPAIPYLPPNPYQQYETAPKYSLPPSPSIQISYQDRNTGDLDFRANSPTRSEVSGRSGNSYPFISYQPNMPIVQEELPNRYQNHHPMVNRDANRDTPPKGQRAKPPITKNTSCKNAINF</sequence>
<feature type="transmembrane region" description="Helical" evidence="2">
    <location>
        <begin position="41"/>
        <end position="69"/>
    </location>
</feature>
<evidence type="ECO:0000313" key="3">
    <source>
        <dbReference type="EMBL" id="KAK9720081.1"/>
    </source>
</evidence>
<feature type="region of interest" description="Disordered" evidence="1">
    <location>
        <begin position="392"/>
        <end position="411"/>
    </location>
</feature>
<keyword evidence="2" id="KW-1133">Transmembrane helix</keyword>
<feature type="compositionally biased region" description="Polar residues" evidence="1">
    <location>
        <begin position="486"/>
        <end position="501"/>
    </location>
</feature>
<comment type="caution">
    <text evidence="3">The sequence shown here is derived from an EMBL/GenBank/DDBJ whole genome shotgun (WGS) entry which is preliminary data.</text>
</comment>
<feature type="transmembrane region" description="Helical" evidence="2">
    <location>
        <begin position="206"/>
        <end position="231"/>
    </location>
</feature>
<dbReference type="InterPro" id="IPR031606">
    <property type="entry name" value="Kch1/2"/>
</dbReference>
<feature type="transmembrane region" description="Helical" evidence="2">
    <location>
        <begin position="81"/>
        <end position="100"/>
    </location>
</feature>
<dbReference type="PANTHER" id="PTHR36424:SF1">
    <property type="entry name" value="LOW AFFINITY K(+) TRANSPORTER 1-RELATED"/>
    <property type="match status" value="1"/>
</dbReference>
<accession>A0ABR2W4Q9</accession>
<dbReference type="EMBL" id="JASJQH010007025">
    <property type="protein sequence ID" value="KAK9720081.1"/>
    <property type="molecule type" value="Genomic_DNA"/>
</dbReference>
<feature type="compositionally biased region" description="Polar residues" evidence="1">
    <location>
        <begin position="548"/>
        <end position="559"/>
    </location>
</feature>
<name>A0ABR2W4Q9_9FUNG</name>